<sequence length="190" mass="21921">MSYPTNSNIKYDRILTWLDDLHSPAHTKPALILPPPPAPKKAKKKAPPMLDLNKIKYTDLNKKKKKKKIDFTKIDLKSPHAIRDLFGPRPAQKIIPEGRRVDDGRMNFVQREMREEMCRRRKTEAQVDAGWAAEVREREAYFEKEWAALQKLLVPACCQCFAPVVVGEWVAPVCLECYHSICEEGCMVLF</sequence>
<dbReference type="Proteomes" id="UP000799291">
    <property type="component" value="Unassembled WGS sequence"/>
</dbReference>
<evidence type="ECO:0000313" key="2">
    <source>
        <dbReference type="Proteomes" id="UP000799291"/>
    </source>
</evidence>
<reference evidence="1" key="1">
    <citation type="journal article" date="2020" name="Stud. Mycol.">
        <title>101 Dothideomycetes genomes: a test case for predicting lifestyles and emergence of pathogens.</title>
        <authorList>
            <person name="Haridas S."/>
            <person name="Albert R."/>
            <person name="Binder M."/>
            <person name="Bloem J."/>
            <person name="Labutti K."/>
            <person name="Salamov A."/>
            <person name="Andreopoulos B."/>
            <person name="Baker S."/>
            <person name="Barry K."/>
            <person name="Bills G."/>
            <person name="Bluhm B."/>
            <person name="Cannon C."/>
            <person name="Castanera R."/>
            <person name="Culley D."/>
            <person name="Daum C."/>
            <person name="Ezra D."/>
            <person name="Gonzalez J."/>
            <person name="Henrissat B."/>
            <person name="Kuo A."/>
            <person name="Liang C."/>
            <person name="Lipzen A."/>
            <person name="Lutzoni F."/>
            <person name="Magnuson J."/>
            <person name="Mondo S."/>
            <person name="Nolan M."/>
            <person name="Ohm R."/>
            <person name="Pangilinan J."/>
            <person name="Park H.-J."/>
            <person name="Ramirez L."/>
            <person name="Alfaro M."/>
            <person name="Sun H."/>
            <person name="Tritt A."/>
            <person name="Yoshinaga Y."/>
            <person name="Zwiers L.-H."/>
            <person name="Turgeon B."/>
            <person name="Goodwin S."/>
            <person name="Spatafora J."/>
            <person name="Crous P."/>
            <person name="Grigoriev I."/>
        </authorList>
    </citation>
    <scope>NUCLEOTIDE SEQUENCE</scope>
    <source>
        <strain evidence="1">CBS 122367</strain>
    </source>
</reference>
<protein>
    <submittedName>
        <fullName evidence="1">Uncharacterized protein</fullName>
    </submittedName>
</protein>
<evidence type="ECO:0000313" key="1">
    <source>
        <dbReference type="EMBL" id="KAF2689375.1"/>
    </source>
</evidence>
<keyword evidence="2" id="KW-1185">Reference proteome</keyword>
<proteinExistence type="predicted"/>
<name>A0A6G1JGS5_9PLEO</name>
<gene>
    <name evidence="1" type="ORF">K458DRAFT_384027</name>
</gene>
<accession>A0A6G1JGS5</accession>
<organism evidence="1 2">
    <name type="scientific">Lentithecium fluviatile CBS 122367</name>
    <dbReference type="NCBI Taxonomy" id="1168545"/>
    <lineage>
        <taxon>Eukaryota</taxon>
        <taxon>Fungi</taxon>
        <taxon>Dikarya</taxon>
        <taxon>Ascomycota</taxon>
        <taxon>Pezizomycotina</taxon>
        <taxon>Dothideomycetes</taxon>
        <taxon>Pleosporomycetidae</taxon>
        <taxon>Pleosporales</taxon>
        <taxon>Massarineae</taxon>
        <taxon>Lentitheciaceae</taxon>
        <taxon>Lentithecium</taxon>
    </lineage>
</organism>
<dbReference type="EMBL" id="MU005572">
    <property type="protein sequence ID" value="KAF2689375.1"/>
    <property type="molecule type" value="Genomic_DNA"/>
</dbReference>
<dbReference type="AlphaFoldDB" id="A0A6G1JGS5"/>